<evidence type="ECO:0000313" key="7">
    <source>
        <dbReference type="Proteomes" id="UP000278440"/>
    </source>
</evidence>
<keyword evidence="4" id="KW-0804">Transcription</keyword>
<dbReference type="RefSeq" id="WP_121031786.1">
    <property type="nucleotide sequence ID" value="NZ_RBXT01000001.1"/>
</dbReference>
<evidence type="ECO:0000256" key="3">
    <source>
        <dbReference type="ARBA" id="ARBA00023125"/>
    </source>
</evidence>
<dbReference type="InterPro" id="IPR005119">
    <property type="entry name" value="LysR_subst-bd"/>
</dbReference>
<name>A0A495XZ04_9MICO</name>
<dbReference type="EMBL" id="RBXT01000001">
    <property type="protein sequence ID" value="RKT77733.1"/>
    <property type="molecule type" value="Genomic_DNA"/>
</dbReference>
<accession>A0A495XZ04</accession>
<dbReference type="InterPro" id="IPR000847">
    <property type="entry name" value="LysR_HTH_N"/>
</dbReference>
<dbReference type="SUPFAM" id="SSF46785">
    <property type="entry name" value="Winged helix' DNA-binding domain"/>
    <property type="match status" value="1"/>
</dbReference>
<keyword evidence="2" id="KW-0805">Transcription regulation</keyword>
<evidence type="ECO:0000256" key="4">
    <source>
        <dbReference type="ARBA" id="ARBA00023163"/>
    </source>
</evidence>
<dbReference type="PROSITE" id="PS50931">
    <property type="entry name" value="HTH_LYSR"/>
    <property type="match status" value="1"/>
</dbReference>
<dbReference type="Proteomes" id="UP000278440">
    <property type="component" value="Unassembled WGS sequence"/>
</dbReference>
<dbReference type="Gene3D" id="1.10.10.10">
    <property type="entry name" value="Winged helix-like DNA-binding domain superfamily/Winged helix DNA-binding domain"/>
    <property type="match status" value="1"/>
</dbReference>
<dbReference type="GO" id="GO:0003700">
    <property type="term" value="F:DNA-binding transcription factor activity"/>
    <property type="evidence" value="ECO:0007669"/>
    <property type="project" value="InterPro"/>
</dbReference>
<evidence type="ECO:0000256" key="2">
    <source>
        <dbReference type="ARBA" id="ARBA00023015"/>
    </source>
</evidence>
<dbReference type="SUPFAM" id="SSF53850">
    <property type="entry name" value="Periplasmic binding protein-like II"/>
    <property type="match status" value="1"/>
</dbReference>
<dbReference type="InterPro" id="IPR036388">
    <property type="entry name" value="WH-like_DNA-bd_sf"/>
</dbReference>
<dbReference type="GO" id="GO:0003677">
    <property type="term" value="F:DNA binding"/>
    <property type="evidence" value="ECO:0007669"/>
    <property type="project" value="UniProtKB-KW"/>
</dbReference>
<evidence type="ECO:0000313" key="6">
    <source>
        <dbReference type="EMBL" id="RKT77733.1"/>
    </source>
</evidence>
<keyword evidence="7" id="KW-1185">Reference proteome</keyword>
<protein>
    <submittedName>
        <fullName evidence="6">DNA-binding transcriptional LysR family regulator</fullName>
    </submittedName>
</protein>
<dbReference type="Gene3D" id="3.40.190.10">
    <property type="entry name" value="Periplasmic binding protein-like II"/>
    <property type="match status" value="2"/>
</dbReference>
<dbReference type="Pfam" id="PF00126">
    <property type="entry name" value="HTH_1"/>
    <property type="match status" value="1"/>
</dbReference>
<dbReference type="GO" id="GO:0032993">
    <property type="term" value="C:protein-DNA complex"/>
    <property type="evidence" value="ECO:0007669"/>
    <property type="project" value="TreeGrafter"/>
</dbReference>
<dbReference type="Pfam" id="PF03466">
    <property type="entry name" value="LysR_substrate"/>
    <property type="match status" value="1"/>
</dbReference>
<evidence type="ECO:0000259" key="5">
    <source>
        <dbReference type="PROSITE" id="PS50931"/>
    </source>
</evidence>
<feature type="domain" description="HTH lysR-type" evidence="5">
    <location>
        <begin position="7"/>
        <end position="64"/>
    </location>
</feature>
<dbReference type="OrthoDB" id="3181812at2"/>
<sequence>MDRRTRDVLALLPVLVTVAEVGQVTTAAAVLGLPQPTVSRRLARLGDLLGTPVVERRGRGIALTPTGEALLPDAQEGLARLERAVERVARARREGHGTVSLSFQTLLGETVVPALIRAFREVHPHARFELAQGSRQKALDDLTSGRATVALVASPPQVGGGSATVLYDEPLVVAVHRQHPLAGAAAANSPVQRSVSVTELVSSGHDELIVLKAGYGLRGRVEEIWADAGIPLRIAFEAEDVHTARGLVGAGLGVAVLPAFAASHDVVPVGLQHPRARRTIGAVVRDPYRDPTVAAFAAFVHDRGAGVALASLGRAVQGDEATGIRRR</sequence>
<organism evidence="6 7">
    <name type="scientific">Terracoccus luteus</name>
    <dbReference type="NCBI Taxonomy" id="53356"/>
    <lineage>
        <taxon>Bacteria</taxon>
        <taxon>Bacillati</taxon>
        <taxon>Actinomycetota</taxon>
        <taxon>Actinomycetes</taxon>
        <taxon>Micrococcales</taxon>
        <taxon>Intrasporangiaceae</taxon>
        <taxon>Terracoccus</taxon>
    </lineage>
</organism>
<dbReference type="PANTHER" id="PTHR30346:SF28">
    <property type="entry name" value="HTH-TYPE TRANSCRIPTIONAL REGULATOR CYNR"/>
    <property type="match status" value="1"/>
</dbReference>
<comment type="caution">
    <text evidence="6">The sequence shown here is derived from an EMBL/GenBank/DDBJ whole genome shotgun (WGS) entry which is preliminary data.</text>
</comment>
<gene>
    <name evidence="6" type="ORF">DFJ68_1161</name>
</gene>
<dbReference type="InterPro" id="IPR036390">
    <property type="entry name" value="WH_DNA-bd_sf"/>
</dbReference>
<proteinExistence type="inferred from homology"/>
<reference evidence="6 7" key="1">
    <citation type="submission" date="2018-10" db="EMBL/GenBank/DDBJ databases">
        <title>Sequencing the genomes of 1000 actinobacteria strains.</title>
        <authorList>
            <person name="Klenk H.-P."/>
        </authorList>
    </citation>
    <scope>NUCLEOTIDE SEQUENCE [LARGE SCALE GENOMIC DNA]</scope>
    <source>
        <strain evidence="6 7">DSM 44267</strain>
    </source>
</reference>
<dbReference type="PANTHER" id="PTHR30346">
    <property type="entry name" value="TRANSCRIPTIONAL DUAL REGULATOR HCAR-RELATED"/>
    <property type="match status" value="1"/>
</dbReference>
<dbReference type="AlphaFoldDB" id="A0A495XZ04"/>
<comment type="similarity">
    <text evidence="1">Belongs to the LysR transcriptional regulatory family.</text>
</comment>
<evidence type="ECO:0000256" key="1">
    <source>
        <dbReference type="ARBA" id="ARBA00009437"/>
    </source>
</evidence>
<keyword evidence="3 6" id="KW-0238">DNA-binding</keyword>